<dbReference type="InterPro" id="IPR057326">
    <property type="entry name" value="KR_dom"/>
</dbReference>
<dbReference type="SMART" id="SM00822">
    <property type="entry name" value="PKS_KR"/>
    <property type="match status" value="1"/>
</dbReference>
<evidence type="ECO:0000256" key="3">
    <source>
        <dbReference type="RuleBase" id="RU000363"/>
    </source>
</evidence>
<dbReference type="PRINTS" id="PR00081">
    <property type="entry name" value="GDHRDH"/>
</dbReference>
<dbReference type="OrthoDB" id="9790266at2"/>
<comment type="similarity">
    <text evidence="1 3">Belongs to the short-chain dehydrogenases/reductases (SDR) family.</text>
</comment>
<reference evidence="5 6" key="1">
    <citation type="submission" date="2019-02" db="EMBL/GenBank/DDBJ databases">
        <title>Aquabacterium sp. strain KMB7.</title>
        <authorList>
            <person name="Chen W.-M."/>
        </authorList>
    </citation>
    <scope>NUCLEOTIDE SEQUENCE [LARGE SCALE GENOMIC DNA]</scope>
    <source>
        <strain evidence="5 6">KMB7</strain>
    </source>
</reference>
<proteinExistence type="inferred from homology"/>
<dbReference type="Proteomes" id="UP000292120">
    <property type="component" value="Unassembled WGS sequence"/>
</dbReference>
<accession>A0A4V2JFV6</accession>
<feature type="domain" description="Ketoreductase" evidence="4">
    <location>
        <begin position="7"/>
        <end position="193"/>
    </location>
</feature>
<gene>
    <name evidence="5" type="ORF">EYS42_06435</name>
</gene>
<name>A0A4V2JFV6_9BURK</name>
<keyword evidence="2" id="KW-0560">Oxidoreductase</keyword>
<evidence type="ECO:0000256" key="2">
    <source>
        <dbReference type="ARBA" id="ARBA00023002"/>
    </source>
</evidence>
<keyword evidence="6" id="KW-1185">Reference proteome</keyword>
<dbReference type="CDD" id="cd05233">
    <property type="entry name" value="SDR_c"/>
    <property type="match status" value="1"/>
</dbReference>
<evidence type="ECO:0000313" key="5">
    <source>
        <dbReference type="EMBL" id="TBO32806.1"/>
    </source>
</evidence>
<dbReference type="Gene3D" id="3.40.50.720">
    <property type="entry name" value="NAD(P)-binding Rossmann-like Domain"/>
    <property type="match status" value="1"/>
</dbReference>
<dbReference type="FunFam" id="3.40.50.720:FF:000084">
    <property type="entry name" value="Short-chain dehydrogenase reductase"/>
    <property type="match status" value="1"/>
</dbReference>
<dbReference type="AlphaFoldDB" id="A0A4V2JFV6"/>
<dbReference type="EMBL" id="SIXI01000002">
    <property type="protein sequence ID" value="TBO32806.1"/>
    <property type="molecule type" value="Genomic_DNA"/>
</dbReference>
<dbReference type="Pfam" id="PF00106">
    <property type="entry name" value="adh_short"/>
    <property type="match status" value="1"/>
</dbReference>
<dbReference type="InterPro" id="IPR036291">
    <property type="entry name" value="NAD(P)-bd_dom_sf"/>
</dbReference>
<comment type="caution">
    <text evidence="5">The sequence shown here is derived from an EMBL/GenBank/DDBJ whole genome shotgun (WGS) entry which is preliminary data.</text>
</comment>
<dbReference type="SUPFAM" id="SSF51735">
    <property type="entry name" value="NAD(P)-binding Rossmann-fold domains"/>
    <property type="match status" value="1"/>
</dbReference>
<dbReference type="PRINTS" id="PR00080">
    <property type="entry name" value="SDRFAMILY"/>
</dbReference>
<evidence type="ECO:0000259" key="4">
    <source>
        <dbReference type="SMART" id="SM00822"/>
    </source>
</evidence>
<dbReference type="PANTHER" id="PTHR44196:SF1">
    <property type="entry name" value="DEHYDROGENASE_REDUCTASE SDR FAMILY MEMBER 7B"/>
    <property type="match status" value="1"/>
</dbReference>
<dbReference type="RefSeq" id="WP_130967016.1">
    <property type="nucleotide sequence ID" value="NZ_SIXI01000002.1"/>
</dbReference>
<sequence length="271" mass="29225">MRDFQGKVVVITGAASGMGRAYALAFAAEGARVALNDFDPVGLGQTAELLRQRGHTEVLTAAFDVADEAAMQGFAAQVQARFGTAHVVINNAGIEGAARPAWQTSPADHQRIMRVNHFGVVNGTLAFLPMLMAQGEGAVVNVSSIMGLIGSPSQSDYCASKFAVRGFTEALMVELHDSPVTVHLVHPGGVATNIARRQESQAFAQRYLTVPPDQIAQRVIRGIRRNEAKIVCGQDAFKTWVGSNLLPHRWLTAVVWHEIKGTLDKAAYRLR</sequence>
<dbReference type="PANTHER" id="PTHR44196">
    <property type="entry name" value="DEHYDROGENASE/REDUCTASE SDR FAMILY MEMBER 7B"/>
    <property type="match status" value="1"/>
</dbReference>
<dbReference type="GO" id="GO:0016020">
    <property type="term" value="C:membrane"/>
    <property type="evidence" value="ECO:0007669"/>
    <property type="project" value="TreeGrafter"/>
</dbReference>
<organism evidence="5 6">
    <name type="scientific">Aquabacterium lacunae</name>
    <dbReference type="NCBI Taxonomy" id="2528630"/>
    <lineage>
        <taxon>Bacteria</taxon>
        <taxon>Pseudomonadati</taxon>
        <taxon>Pseudomonadota</taxon>
        <taxon>Betaproteobacteria</taxon>
        <taxon>Burkholderiales</taxon>
        <taxon>Aquabacterium</taxon>
    </lineage>
</organism>
<dbReference type="InterPro" id="IPR002347">
    <property type="entry name" value="SDR_fam"/>
</dbReference>
<evidence type="ECO:0000256" key="1">
    <source>
        <dbReference type="ARBA" id="ARBA00006484"/>
    </source>
</evidence>
<protein>
    <submittedName>
        <fullName evidence="5">SDR family oxidoreductase</fullName>
    </submittedName>
</protein>
<evidence type="ECO:0000313" key="6">
    <source>
        <dbReference type="Proteomes" id="UP000292120"/>
    </source>
</evidence>
<dbReference type="PROSITE" id="PS00061">
    <property type="entry name" value="ADH_SHORT"/>
    <property type="match status" value="1"/>
</dbReference>
<dbReference type="InterPro" id="IPR020904">
    <property type="entry name" value="Sc_DH/Rdtase_CS"/>
</dbReference>
<dbReference type="GO" id="GO:0016491">
    <property type="term" value="F:oxidoreductase activity"/>
    <property type="evidence" value="ECO:0007669"/>
    <property type="project" value="UniProtKB-KW"/>
</dbReference>